<dbReference type="Proteomes" id="UP001147700">
    <property type="component" value="Unassembled WGS sequence"/>
</dbReference>
<organism evidence="4 5">
    <name type="scientific">Solirubrobacter deserti</name>
    <dbReference type="NCBI Taxonomy" id="2282478"/>
    <lineage>
        <taxon>Bacteria</taxon>
        <taxon>Bacillati</taxon>
        <taxon>Actinomycetota</taxon>
        <taxon>Thermoleophilia</taxon>
        <taxon>Solirubrobacterales</taxon>
        <taxon>Solirubrobacteraceae</taxon>
        <taxon>Solirubrobacter</taxon>
    </lineage>
</organism>
<keyword evidence="4" id="KW-0378">Hydrolase</keyword>
<sequence length="261" mass="27986">MKLATFIPPGGTSGLTGEVRGSRIVTFTTGASLLETLQDADRAPATGPDHALSEVSLLAPIPRPPAIFCVGRNYAEHIAELGSERPEKPLIFLKLPLSSAAPNQLVSPPAATQALDYEAELVLVIGDENQIIGYAVANDLSARDLQRSEKQWARAKAFDGSCPWGPWITTADEIPDALGLRITTHVNDEIRQDGNTRAMIFNPREIVDFIAETCTLEPGAIVLTGTPSGVGEAFDPPRYLQPGDKVRCEIEALGVIEHSVL</sequence>
<dbReference type="Gene3D" id="3.90.850.10">
    <property type="entry name" value="Fumarylacetoacetase-like, C-terminal domain"/>
    <property type="match status" value="1"/>
</dbReference>
<dbReference type="InterPro" id="IPR051121">
    <property type="entry name" value="FAH"/>
</dbReference>
<reference evidence="4" key="1">
    <citation type="submission" date="2022-10" db="EMBL/GenBank/DDBJ databases">
        <title>The WGS of Solirubrobacter sp. CPCC 204708.</title>
        <authorList>
            <person name="Jiang Z."/>
        </authorList>
    </citation>
    <scope>NUCLEOTIDE SEQUENCE</scope>
    <source>
        <strain evidence="4">CPCC 204708</strain>
    </source>
</reference>
<evidence type="ECO:0000256" key="2">
    <source>
        <dbReference type="ARBA" id="ARBA00022723"/>
    </source>
</evidence>
<proteinExistence type="inferred from homology"/>
<dbReference type="EMBL" id="JAPCID010000017">
    <property type="protein sequence ID" value="MDA0138553.1"/>
    <property type="molecule type" value="Genomic_DNA"/>
</dbReference>
<dbReference type="PANTHER" id="PTHR42796">
    <property type="entry name" value="FUMARYLACETOACETATE HYDROLASE DOMAIN-CONTAINING PROTEIN 2A-RELATED"/>
    <property type="match status" value="1"/>
</dbReference>
<dbReference type="Pfam" id="PF01557">
    <property type="entry name" value="FAA_hydrolase"/>
    <property type="match status" value="1"/>
</dbReference>
<evidence type="ECO:0000313" key="5">
    <source>
        <dbReference type="Proteomes" id="UP001147700"/>
    </source>
</evidence>
<dbReference type="RefSeq" id="WP_202955235.1">
    <property type="nucleotide sequence ID" value="NZ_JAPCID010000017.1"/>
</dbReference>
<comment type="caution">
    <text evidence="4">The sequence shown here is derived from an EMBL/GenBank/DDBJ whole genome shotgun (WGS) entry which is preliminary data.</text>
</comment>
<dbReference type="PANTHER" id="PTHR42796:SF4">
    <property type="entry name" value="FUMARYLACETOACETATE HYDROLASE DOMAIN-CONTAINING PROTEIN 2A"/>
    <property type="match status" value="1"/>
</dbReference>
<accession>A0ABT4RJA0</accession>
<dbReference type="InterPro" id="IPR011234">
    <property type="entry name" value="Fumarylacetoacetase-like_C"/>
</dbReference>
<gene>
    <name evidence="4" type="ORF">OJ962_13705</name>
</gene>
<comment type="similarity">
    <text evidence="1">Belongs to the FAH family.</text>
</comment>
<keyword evidence="2" id="KW-0479">Metal-binding</keyword>
<dbReference type="SUPFAM" id="SSF56529">
    <property type="entry name" value="FAH"/>
    <property type="match status" value="1"/>
</dbReference>
<feature type="domain" description="Fumarylacetoacetase-like C-terminal" evidence="3">
    <location>
        <begin position="67"/>
        <end position="260"/>
    </location>
</feature>
<dbReference type="InterPro" id="IPR036663">
    <property type="entry name" value="Fumarylacetoacetase_C_sf"/>
</dbReference>
<dbReference type="GO" id="GO:0016787">
    <property type="term" value="F:hydrolase activity"/>
    <property type="evidence" value="ECO:0007669"/>
    <property type="project" value="UniProtKB-KW"/>
</dbReference>
<protein>
    <submittedName>
        <fullName evidence="4">Fumarylacetoacetate hydrolase family protein</fullName>
    </submittedName>
</protein>
<evidence type="ECO:0000256" key="1">
    <source>
        <dbReference type="ARBA" id="ARBA00010211"/>
    </source>
</evidence>
<evidence type="ECO:0000313" key="4">
    <source>
        <dbReference type="EMBL" id="MDA0138553.1"/>
    </source>
</evidence>
<name>A0ABT4RJA0_9ACTN</name>
<evidence type="ECO:0000259" key="3">
    <source>
        <dbReference type="Pfam" id="PF01557"/>
    </source>
</evidence>
<keyword evidence="5" id="KW-1185">Reference proteome</keyword>